<feature type="transmembrane region" description="Helical" evidence="1">
    <location>
        <begin position="46"/>
        <end position="67"/>
    </location>
</feature>
<keyword evidence="1" id="KW-1133">Transmembrane helix</keyword>
<dbReference type="Gene3D" id="3.10.350.10">
    <property type="entry name" value="LysM domain"/>
    <property type="match status" value="1"/>
</dbReference>
<evidence type="ECO:0000313" key="3">
    <source>
        <dbReference type="EMBL" id="SKA60239.1"/>
    </source>
</evidence>
<dbReference type="OrthoDB" id="1716479at2"/>
<dbReference type="InterPro" id="IPR036779">
    <property type="entry name" value="LysM_dom_sf"/>
</dbReference>
<accession>A0A1T4V5K9</accession>
<gene>
    <name evidence="3" type="ORF">SAMN02745111_00219</name>
</gene>
<keyword evidence="4" id="KW-1185">Reference proteome</keyword>
<proteinExistence type="predicted"/>
<feature type="domain" description="LysM" evidence="2">
    <location>
        <begin position="83"/>
        <end position="135"/>
    </location>
</feature>
<dbReference type="InterPro" id="IPR018392">
    <property type="entry name" value="LysM"/>
</dbReference>
<evidence type="ECO:0000259" key="2">
    <source>
        <dbReference type="PROSITE" id="PS51782"/>
    </source>
</evidence>
<name>A0A1T4V5K9_9FIRM</name>
<dbReference type="SUPFAM" id="SSF54106">
    <property type="entry name" value="LysM domain"/>
    <property type="match status" value="1"/>
</dbReference>
<dbReference type="EMBL" id="FUXZ01000002">
    <property type="protein sequence ID" value="SKA60239.1"/>
    <property type="molecule type" value="Genomic_DNA"/>
</dbReference>
<evidence type="ECO:0000313" key="4">
    <source>
        <dbReference type="Proteomes" id="UP000190814"/>
    </source>
</evidence>
<dbReference type="AlphaFoldDB" id="A0A1T4V5K9"/>
<dbReference type="Pfam" id="PF01476">
    <property type="entry name" value="LysM"/>
    <property type="match status" value="1"/>
</dbReference>
<keyword evidence="1" id="KW-0472">Membrane</keyword>
<protein>
    <submittedName>
        <fullName evidence="3">LysM domain-containing protein</fullName>
    </submittedName>
</protein>
<keyword evidence="1" id="KW-0812">Transmembrane</keyword>
<dbReference type="STRING" id="39495.SAMN02745111_00219"/>
<organism evidence="3 4">
    <name type="scientific">Eubacterium uniforme</name>
    <dbReference type="NCBI Taxonomy" id="39495"/>
    <lineage>
        <taxon>Bacteria</taxon>
        <taxon>Bacillati</taxon>
        <taxon>Bacillota</taxon>
        <taxon>Clostridia</taxon>
        <taxon>Eubacteriales</taxon>
        <taxon>Eubacteriaceae</taxon>
        <taxon>Eubacterium</taxon>
    </lineage>
</organism>
<reference evidence="3 4" key="1">
    <citation type="submission" date="2017-02" db="EMBL/GenBank/DDBJ databases">
        <authorList>
            <person name="Peterson S.W."/>
        </authorList>
    </citation>
    <scope>NUCLEOTIDE SEQUENCE [LARGE SCALE GENOMIC DNA]</scope>
    <source>
        <strain evidence="3 4">ATCC 35992</strain>
    </source>
</reference>
<dbReference type="PROSITE" id="PS51782">
    <property type="entry name" value="LYSM"/>
    <property type="match status" value="1"/>
</dbReference>
<evidence type="ECO:0000256" key="1">
    <source>
        <dbReference type="SAM" id="Phobius"/>
    </source>
</evidence>
<dbReference type="Proteomes" id="UP000190814">
    <property type="component" value="Unassembled WGS sequence"/>
</dbReference>
<dbReference type="RefSeq" id="WP_159444241.1">
    <property type="nucleotide sequence ID" value="NZ_FUXZ01000002.1"/>
</dbReference>
<sequence>MNYKSELKNDHIKYIYRRNEIRENIRTKINRKYDPAYIMMQKLKKAVVTFAVFAIITMTFALSSSFVTNAKSNHTTPKKKYYTTVEIKNGDTLTSIAKKYYYKKEYKNLDEYMNEIMELNRLESTTIHSGCYLKIAYFK</sequence>